<dbReference type="EMBL" id="GBXM01096469">
    <property type="protein sequence ID" value="JAH12108.1"/>
    <property type="molecule type" value="Transcribed_RNA"/>
</dbReference>
<organism evidence="1">
    <name type="scientific">Anguilla anguilla</name>
    <name type="common">European freshwater eel</name>
    <name type="synonym">Muraena anguilla</name>
    <dbReference type="NCBI Taxonomy" id="7936"/>
    <lineage>
        <taxon>Eukaryota</taxon>
        <taxon>Metazoa</taxon>
        <taxon>Chordata</taxon>
        <taxon>Craniata</taxon>
        <taxon>Vertebrata</taxon>
        <taxon>Euteleostomi</taxon>
        <taxon>Actinopterygii</taxon>
        <taxon>Neopterygii</taxon>
        <taxon>Teleostei</taxon>
        <taxon>Anguilliformes</taxon>
        <taxon>Anguillidae</taxon>
        <taxon>Anguilla</taxon>
    </lineage>
</organism>
<reference evidence="1" key="2">
    <citation type="journal article" date="2015" name="Fish Shellfish Immunol.">
        <title>Early steps in the European eel (Anguilla anguilla)-Vibrio vulnificus interaction in the gills: Role of the RtxA13 toxin.</title>
        <authorList>
            <person name="Callol A."/>
            <person name="Pajuelo D."/>
            <person name="Ebbesson L."/>
            <person name="Teles M."/>
            <person name="MacKenzie S."/>
            <person name="Amaro C."/>
        </authorList>
    </citation>
    <scope>NUCLEOTIDE SEQUENCE</scope>
</reference>
<name>A0A0E9Q7L2_ANGAN</name>
<accession>A0A0E9Q7L2</accession>
<dbReference type="AlphaFoldDB" id="A0A0E9Q7L2"/>
<sequence length="16" mass="1825">MFDQVELLGTMEVLTV</sequence>
<reference evidence="1" key="1">
    <citation type="submission" date="2014-11" db="EMBL/GenBank/DDBJ databases">
        <authorList>
            <person name="Amaro Gonzalez C."/>
        </authorList>
    </citation>
    <scope>NUCLEOTIDE SEQUENCE</scope>
</reference>
<proteinExistence type="predicted"/>
<evidence type="ECO:0000313" key="1">
    <source>
        <dbReference type="EMBL" id="JAH12108.1"/>
    </source>
</evidence>
<protein>
    <submittedName>
        <fullName evidence="1">Uncharacterized protein</fullName>
    </submittedName>
</protein>